<dbReference type="Gene3D" id="1.10.3720.10">
    <property type="entry name" value="MetI-like"/>
    <property type="match status" value="1"/>
</dbReference>
<evidence type="ECO:0000256" key="2">
    <source>
        <dbReference type="ARBA" id="ARBA00004651"/>
    </source>
</evidence>
<evidence type="ECO:0000256" key="7">
    <source>
        <dbReference type="ARBA" id="ARBA00022692"/>
    </source>
</evidence>
<keyword evidence="9 10" id="KW-0472">Membrane</keyword>
<comment type="function">
    <text evidence="1 11">Part of the binding-protein-dependent transport system for molybdenum; probably responsible for the translocation of the substrate across the membrane.</text>
</comment>
<feature type="transmembrane region" description="Helical" evidence="10">
    <location>
        <begin position="50"/>
        <end position="72"/>
    </location>
</feature>
<organism evidence="13 14">
    <name type="scientific">Roseovarius ramblicola</name>
    <dbReference type="NCBI Taxonomy" id="2022336"/>
    <lineage>
        <taxon>Bacteria</taxon>
        <taxon>Pseudomonadati</taxon>
        <taxon>Pseudomonadota</taxon>
        <taxon>Alphaproteobacteria</taxon>
        <taxon>Rhodobacterales</taxon>
        <taxon>Roseobacteraceae</taxon>
        <taxon>Roseovarius</taxon>
    </lineage>
</organism>
<dbReference type="Pfam" id="PF00528">
    <property type="entry name" value="BPD_transp_1"/>
    <property type="match status" value="1"/>
</dbReference>
<dbReference type="InterPro" id="IPR000515">
    <property type="entry name" value="MetI-like"/>
</dbReference>
<dbReference type="InterPro" id="IPR035906">
    <property type="entry name" value="MetI-like_sf"/>
</dbReference>
<evidence type="ECO:0000256" key="5">
    <source>
        <dbReference type="ARBA" id="ARBA00022475"/>
    </source>
</evidence>
<keyword evidence="7 10" id="KW-0812">Transmembrane</keyword>
<evidence type="ECO:0000313" key="13">
    <source>
        <dbReference type="EMBL" id="MFB9151243.1"/>
    </source>
</evidence>
<feature type="transmembrane region" description="Helical" evidence="10">
    <location>
        <begin position="20"/>
        <end position="38"/>
    </location>
</feature>
<keyword evidence="14" id="KW-1185">Reference proteome</keyword>
<keyword evidence="4 10" id="KW-0813">Transport</keyword>
<keyword evidence="11" id="KW-0997">Cell inner membrane</keyword>
<evidence type="ECO:0000313" key="14">
    <source>
        <dbReference type="Proteomes" id="UP001589670"/>
    </source>
</evidence>
<dbReference type="EMBL" id="JBHMEC010000026">
    <property type="protein sequence ID" value="MFB9151243.1"/>
    <property type="molecule type" value="Genomic_DNA"/>
</dbReference>
<evidence type="ECO:0000256" key="3">
    <source>
        <dbReference type="ARBA" id="ARBA00007069"/>
    </source>
</evidence>
<dbReference type="RefSeq" id="WP_377070819.1">
    <property type="nucleotide sequence ID" value="NZ_JBHMEC010000026.1"/>
</dbReference>
<dbReference type="PROSITE" id="PS50928">
    <property type="entry name" value="ABC_TM1"/>
    <property type="match status" value="1"/>
</dbReference>
<evidence type="ECO:0000256" key="10">
    <source>
        <dbReference type="RuleBase" id="RU363032"/>
    </source>
</evidence>
<comment type="similarity">
    <text evidence="3 11">Belongs to the binding-protein-dependent transport system permease family. CysTW subfamily.</text>
</comment>
<dbReference type="InterPro" id="IPR011867">
    <property type="entry name" value="ModB_ABC"/>
</dbReference>
<sequence>MEWLGPEEWKAVALSLRVSVWATVASLPPGIFIAYALARWSFPGKQVLNGIVHLPLILPPVVTGYVLLLTLGTQGPIGSILAEWGIVLAFRWTGAAVAAAVMAFPLMVRAIRLSVEAVDPKLEQAGATLGASPPWVFVTVTLPMALPGIVAGTILAFAKAMGEFGATITFVSNIPGQTRTVPLAIYAFLQVPGGEGSAMTLVVVSVVVAMSALLLSELIGRRVAARVGGA</sequence>
<evidence type="ECO:0000256" key="11">
    <source>
        <dbReference type="RuleBase" id="RU365097"/>
    </source>
</evidence>
<evidence type="ECO:0000256" key="6">
    <source>
        <dbReference type="ARBA" id="ARBA00022505"/>
    </source>
</evidence>
<gene>
    <name evidence="13" type="primary">modB</name>
    <name evidence="13" type="ORF">ACFFU4_15940</name>
</gene>
<protein>
    <recommendedName>
        <fullName evidence="11">Molybdenum transport system permease</fullName>
    </recommendedName>
</protein>
<feature type="transmembrane region" description="Helical" evidence="10">
    <location>
        <begin position="198"/>
        <end position="216"/>
    </location>
</feature>
<dbReference type="Proteomes" id="UP001589670">
    <property type="component" value="Unassembled WGS sequence"/>
</dbReference>
<dbReference type="CDD" id="cd06261">
    <property type="entry name" value="TM_PBP2"/>
    <property type="match status" value="1"/>
</dbReference>
<keyword evidence="8 10" id="KW-1133">Transmembrane helix</keyword>
<evidence type="ECO:0000256" key="8">
    <source>
        <dbReference type="ARBA" id="ARBA00022989"/>
    </source>
</evidence>
<keyword evidence="5" id="KW-1003">Cell membrane</keyword>
<evidence type="ECO:0000259" key="12">
    <source>
        <dbReference type="PROSITE" id="PS50928"/>
    </source>
</evidence>
<evidence type="ECO:0000256" key="1">
    <source>
        <dbReference type="ARBA" id="ARBA00002949"/>
    </source>
</evidence>
<keyword evidence="6 11" id="KW-0500">Molybdenum</keyword>
<accession>A0ABV5I451</accession>
<dbReference type="NCBIfam" id="TIGR02141">
    <property type="entry name" value="modB_ABC"/>
    <property type="match status" value="1"/>
</dbReference>
<dbReference type="NCBIfam" id="NF006939">
    <property type="entry name" value="PRK09421.1"/>
    <property type="match status" value="1"/>
</dbReference>
<reference evidence="13 14" key="1">
    <citation type="submission" date="2024-09" db="EMBL/GenBank/DDBJ databases">
        <authorList>
            <person name="Sun Q."/>
            <person name="Mori K."/>
        </authorList>
    </citation>
    <scope>NUCLEOTIDE SEQUENCE [LARGE SCALE GENOMIC DNA]</scope>
    <source>
        <strain evidence="13 14">CECT 9424</strain>
    </source>
</reference>
<name>A0ABV5I451_9RHOB</name>
<evidence type="ECO:0000256" key="4">
    <source>
        <dbReference type="ARBA" id="ARBA00022448"/>
    </source>
</evidence>
<proteinExistence type="inferred from homology"/>
<dbReference type="SUPFAM" id="SSF161098">
    <property type="entry name" value="MetI-like"/>
    <property type="match status" value="1"/>
</dbReference>
<dbReference type="PANTHER" id="PTHR30183:SF3">
    <property type="entry name" value="MOLYBDENUM TRANSPORT SYSTEM PERMEASE PROTEIN MODB"/>
    <property type="match status" value="1"/>
</dbReference>
<comment type="caution">
    <text evidence="13">The sequence shown here is derived from an EMBL/GenBank/DDBJ whole genome shotgun (WGS) entry which is preliminary data.</text>
</comment>
<feature type="transmembrane region" description="Helical" evidence="10">
    <location>
        <begin position="135"/>
        <end position="158"/>
    </location>
</feature>
<evidence type="ECO:0000256" key="9">
    <source>
        <dbReference type="ARBA" id="ARBA00023136"/>
    </source>
</evidence>
<feature type="transmembrane region" description="Helical" evidence="10">
    <location>
        <begin position="84"/>
        <end position="104"/>
    </location>
</feature>
<feature type="domain" description="ABC transmembrane type-1" evidence="12">
    <location>
        <begin position="12"/>
        <end position="214"/>
    </location>
</feature>
<comment type="subcellular location">
    <subcellularLocation>
        <location evidence="11">Cell inner membrane</location>
        <topology evidence="11">Multi-pass membrane protein</topology>
    </subcellularLocation>
    <subcellularLocation>
        <location evidence="2 10">Cell membrane</location>
        <topology evidence="2 10">Multi-pass membrane protein</topology>
    </subcellularLocation>
</comment>
<dbReference type="PANTHER" id="PTHR30183">
    <property type="entry name" value="MOLYBDENUM TRANSPORT SYSTEM PERMEASE PROTEIN MODB"/>
    <property type="match status" value="1"/>
</dbReference>